<protein>
    <submittedName>
        <fullName evidence="4">CBS domain-containing protein</fullName>
    </submittedName>
</protein>
<feature type="domain" description="CBS" evidence="3">
    <location>
        <begin position="7"/>
        <end position="65"/>
    </location>
</feature>
<comment type="caution">
    <text evidence="4">The sequence shown here is derived from an EMBL/GenBank/DDBJ whole genome shotgun (WGS) entry which is preliminary data.</text>
</comment>
<evidence type="ECO:0000256" key="2">
    <source>
        <dbReference type="PROSITE-ProRule" id="PRU00703"/>
    </source>
</evidence>
<evidence type="ECO:0000313" key="5">
    <source>
        <dbReference type="Proteomes" id="UP000807825"/>
    </source>
</evidence>
<reference evidence="4" key="1">
    <citation type="submission" date="2020-07" db="EMBL/GenBank/DDBJ databases">
        <title>Huge and variable diversity of episymbiotic CPR bacteria and DPANN archaea in groundwater ecosystems.</title>
        <authorList>
            <person name="He C.Y."/>
            <person name="Keren R."/>
            <person name="Whittaker M."/>
            <person name="Farag I.F."/>
            <person name="Doudna J."/>
            <person name="Cate J.H.D."/>
            <person name="Banfield J.F."/>
        </authorList>
    </citation>
    <scope>NUCLEOTIDE SEQUENCE</scope>
    <source>
        <strain evidence="4">NC_groundwater_1664_Pr3_B-0.1um_52_9</strain>
    </source>
</reference>
<dbReference type="PROSITE" id="PS51371">
    <property type="entry name" value="CBS"/>
    <property type="match status" value="2"/>
</dbReference>
<dbReference type="PANTHER" id="PTHR43080:SF2">
    <property type="entry name" value="CBS DOMAIN-CONTAINING PROTEIN"/>
    <property type="match status" value="1"/>
</dbReference>
<gene>
    <name evidence="4" type="ORF">HY912_17565</name>
</gene>
<dbReference type="Pfam" id="PF00571">
    <property type="entry name" value="CBS"/>
    <property type="match status" value="2"/>
</dbReference>
<keyword evidence="1 2" id="KW-0129">CBS domain</keyword>
<dbReference type="SMART" id="SM00116">
    <property type="entry name" value="CBS"/>
    <property type="match status" value="2"/>
</dbReference>
<feature type="domain" description="CBS" evidence="3">
    <location>
        <begin position="81"/>
        <end position="139"/>
    </location>
</feature>
<dbReference type="Gene3D" id="3.10.580.10">
    <property type="entry name" value="CBS-domain"/>
    <property type="match status" value="1"/>
</dbReference>
<evidence type="ECO:0000313" key="4">
    <source>
        <dbReference type="EMBL" id="MBI5251300.1"/>
    </source>
</evidence>
<evidence type="ECO:0000259" key="3">
    <source>
        <dbReference type="PROSITE" id="PS51371"/>
    </source>
</evidence>
<dbReference type="AlphaFoldDB" id="A0A9D6V399"/>
<sequence>MLVKDWMNKNVITLDVTDTMQHAIDIVMENSISLMPVLEDGKLVGIVTDRDLKRASPSDAARLDMQQILYHISRLEVGAIMSRYPITVPLDHTIEETAEVLLKNKISGCPVVDEKGEIKGIITKKDLFKALIALSGLSKKGVLFGFLVEDKAGSIKEITDIIRKYDARLCSILGSYERAPEGYRYVYIRAFDIERDKLDRLEEELKGAAKMLYMVDHRENRRKIFAS</sequence>
<accession>A0A9D6V399</accession>
<dbReference type="InterPro" id="IPR046342">
    <property type="entry name" value="CBS_dom_sf"/>
</dbReference>
<dbReference type="InterPro" id="IPR000644">
    <property type="entry name" value="CBS_dom"/>
</dbReference>
<evidence type="ECO:0000256" key="1">
    <source>
        <dbReference type="ARBA" id="ARBA00023122"/>
    </source>
</evidence>
<dbReference type="CDD" id="cd04584">
    <property type="entry name" value="CBS_pair_AcuB_like"/>
    <property type="match status" value="1"/>
</dbReference>
<dbReference type="SUPFAM" id="SSF54631">
    <property type="entry name" value="CBS-domain pair"/>
    <property type="match status" value="1"/>
</dbReference>
<dbReference type="InterPro" id="IPR051257">
    <property type="entry name" value="Diverse_CBS-Domain"/>
</dbReference>
<proteinExistence type="predicted"/>
<organism evidence="4 5">
    <name type="scientific">Desulfomonile tiedjei</name>
    <dbReference type="NCBI Taxonomy" id="2358"/>
    <lineage>
        <taxon>Bacteria</taxon>
        <taxon>Pseudomonadati</taxon>
        <taxon>Thermodesulfobacteriota</taxon>
        <taxon>Desulfomonilia</taxon>
        <taxon>Desulfomonilales</taxon>
        <taxon>Desulfomonilaceae</taxon>
        <taxon>Desulfomonile</taxon>
    </lineage>
</organism>
<dbReference type="Proteomes" id="UP000807825">
    <property type="component" value="Unassembled WGS sequence"/>
</dbReference>
<name>A0A9D6V399_9BACT</name>
<dbReference type="EMBL" id="JACRDE010000459">
    <property type="protein sequence ID" value="MBI5251300.1"/>
    <property type="molecule type" value="Genomic_DNA"/>
</dbReference>
<dbReference type="PANTHER" id="PTHR43080">
    <property type="entry name" value="CBS DOMAIN-CONTAINING PROTEIN CBSX3, MITOCHONDRIAL"/>
    <property type="match status" value="1"/>
</dbReference>